<evidence type="ECO:0000256" key="2">
    <source>
        <dbReference type="ARBA" id="ARBA00022679"/>
    </source>
</evidence>
<dbReference type="InterPro" id="IPR025877">
    <property type="entry name" value="MobA-like_NTP_Trfase"/>
</dbReference>
<dbReference type="InterPro" id="IPR013482">
    <property type="entry name" value="Molybde_CF_guanTrfase"/>
</dbReference>
<evidence type="ECO:0000313" key="11">
    <source>
        <dbReference type="Proteomes" id="UP000011669"/>
    </source>
</evidence>
<dbReference type="GO" id="GO:0005525">
    <property type="term" value="F:GTP binding"/>
    <property type="evidence" value="ECO:0007669"/>
    <property type="project" value="UniProtKB-UniRule"/>
</dbReference>
<comment type="function">
    <text evidence="8">Transfers a GMP moiety from GTP to Mo-molybdopterin (Mo-MPT) cofactor (Moco or molybdenum cofactor) to form Mo-molybdopterin guanine dinucleotide (Mo-MGD) cofactor.</text>
</comment>
<feature type="binding site" evidence="8">
    <location>
        <position position="29"/>
    </location>
    <ligand>
        <name>GTP</name>
        <dbReference type="ChEBI" id="CHEBI:37565"/>
    </ligand>
</feature>
<evidence type="ECO:0000256" key="5">
    <source>
        <dbReference type="ARBA" id="ARBA00022842"/>
    </source>
</evidence>
<dbReference type="InParanoid" id="M0MK21"/>
<sequence length="218" mass="23578">MRAHDERSPMRAVVIVAGGRSMRFGDRDKVTADLADVPMIRRVADRLAGVVDTLVVNCRTDQMDAIATALAGLDARYTTDTDPDRGPAAGIRTGLDFVRAEQPAIEYAAVVAADMPLVDPRFVSHLFDRAAGHDAAIPRSDGRLQPLQAVYRVDATADACAAALSRDERRVTAAVADLDRVVIEEQELREHADTATLTNVNTRAEIAALTDRFADQAE</sequence>
<keyword evidence="5 8" id="KW-0460">Magnesium</keyword>
<dbReference type="Proteomes" id="UP000011669">
    <property type="component" value="Unassembled WGS sequence"/>
</dbReference>
<evidence type="ECO:0000256" key="8">
    <source>
        <dbReference type="HAMAP-Rule" id="MF_00316"/>
    </source>
</evidence>
<dbReference type="HAMAP" id="MF_00316">
    <property type="entry name" value="MobA"/>
    <property type="match status" value="1"/>
</dbReference>
<dbReference type="GO" id="GO:0005737">
    <property type="term" value="C:cytoplasm"/>
    <property type="evidence" value="ECO:0007669"/>
    <property type="project" value="UniProtKB-SubCell"/>
</dbReference>
<keyword evidence="11" id="KW-1185">Reference proteome</keyword>
<comment type="subcellular location">
    <subcellularLocation>
        <location evidence="8">Cytoplasm</location>
    </subcellularLocation>
</comment>
<evidence type="ECO:0000256" key="1">
    <source>
        <dbReference type="ARBA" id="ARBA00022490"/>
    </source>
</evidence>
<dbReference type="GO" id="GO:0061603">
    <property type="term" value="F:molybdenum cofactor guanylyltransferase activity"/>
    <property type="evidence" value="ECO:0007669"/>
    <property type="project" value="UniProtKB-EC"/>
</dbReference>
<feature type="binding site" evidence="8">
    <location>
        <position position="114"/>
    </location>
    <ligand>
        <name>Mg(2+)</name>
        <dbReference type="ChEBI" id="CHEBI:18420"/>
    </ligand>
</feature>
<dbReference type="Pfam" id="PF12804">
    <property type="entry name" value="NTP_transf_3"/>
    <property type="match status" value="1"/>
</dbReference>
<feature type="binding site" evidence="8">
    <location>
        <position position="114"/>
    </location>
    <ligand>
        <name>GTP</name>
        <dbReference type="ChEBI" id="CHEBI:37565"/>
    </ligand>
</feature>
<feature type="domain" description="MobA-like NTP transferase" evidence="9">
    <location>
        <begin position="13"/>
        <end position="173"/>
    </location>
</feature>
<dbReference type="SUPFAM" id="SSF53448">
    <property type="entry name" value="Nucleotide-diphospho-sugar transferases"/>
    <property type="match status" value="1"/>
</dbReference>
<keyword evidence="3 8" id="KW-0479">Metal-binding</keyword>
<organism evidence="10 11">
    <name type="scientific">Halococcus saccharolyticus DSM 5350</name>
    <dbReference type="NCBI Taxonomy" id="1227455"/>
    <lineage>
        <taxon>Archaea</taxon>
        <taxon>Methanobacteriati</taxon>
        <taxon>Methanobacteriota</taxon>
        <taxon>Stenosarchaea group</taxon>
        <taxon>Halobacteria</taxon>
        <taxon>Halobacteriales</taxon>
        <taxon>Halococcaceae</taxon>
        <taxon>Halococcus</taxon>
    </lineage>
</organism>
<keyword evidence="7 8" id="KW-0501">Molybdenum cofactor biosynthesis</keyword>
<dbReference type="EMBL" id="AOMD01000020">
    <property type="protein sequence ID" value="EMA45074.1"/>
    <property type="molecule type" value="Genomic_DNA"/>
</dbReference>
<feature type="binding site" evidence="8">
    <location>
        <position position="57"/>
    </location>
    <ligand>
        <name>GTP</name>
        <dbReference type="ChEBI" id="CHEBI:37565"/>
    </ligand>
</feature>
<dbReference type="PATRIC" id="fig|1227455.4.peg.1675"/>
<comment type="domain">
    <text evidence="8">The N-terminal domain determines nucleotide recognition and specific binding, while the C-terminal domain determines the specific binding to the target protein.</text>
</comment>
<proteinExistence type="inferred from homology"/>
<protein>
    <recommendedName>
        <fullName evidence="8">Probable molybdenum cofactor guanylyltransferase</fullName>
        <shortName evidence="8">MoCo guanylyltransferase</shortName>
        <ecNumber evidence="8">2.7.7.77</ecNumber>
    </recommendedName>
    <alternativeName>
        <fullName evidence="8">GTP:molybdopterin guanylyltransferase</fullName>
    </alternativeName>
    <alternativeName>
        <fullName evidence="8">Mo-MPT guanylyltransferase</fullName>
    </alternativeName>
    <alternativeName>
        <fullName evidence="8">Molybdopterin guanylyltransferase</fullName>
    </alternativeName>
    <alternativeName>
        <fullName evidence="8">Molybdopterin-guanine dinucleotide synthase</fullName>
        <shortName evidence="8">MGD synthase</shortName>
    </alternativeName>
</protein>
<dbReference type="EC" id="2.7.7.77" evidence="8"/>
<feature type="binding site" evidence="8">
    <location>
        <begin position="16"/>
        <end position="18"/>
    </location>
    <ligand>
        <name>GTP</name>
        <dbReference type="ChEBI" id="CHEBI:37565"/>
    </ligand>
</feature>
<dbReference type="Gene3D" id="3.90.550.10">
    <property type="entry name" value="Spore Coat Polysaccharide Biosynthesis Protein SpsA, Chain A"/>
    <property type="match status" value="1"/>
</dbReference>
<dbReference type="GO" id="GO:0046872">
    <property type="term" value="F:metal ion binding"/>
    <property type="evidence" value="ECO:0007669"/>
    <property type="project" value="UniProtKB-KW"/>
</dbReference>
<keyword evidence="4 8" id="KW-0547">Nucleotide-binding</keyword>
<dbReference type="CDD" id="cd02503">
    <property type="entry name" value="MobA"/>
    <property type="match status" value="1"/>
</dbReference>
<gene>
    <name evidence="8" type="primary">mobA</name>
    <name evidence="10" type="ORF">C449_08179</name>
</gene>
<comment type="cofactor">
    <cofactor evidence="8">
        <name>Mg(2+)</name>
        <dbReference type="ChEBI" id="CHEBI:18420"/>
    </cofactor>
</comment>
<dbReference type="AlphaFoldDB" id="M0MK21"/>
<keyword evidence="1 8" id="KW-0963">Cytoplasm</keyword>
<dbReference type="STRING" id="1227455.C449_08179"/>
<reference evidence="10 11" key="1">
    <citation type="journal article" date="2014" name="PLoS Genet.">
        <title>Phylogenetically driven sequencing of extremely halophilic archaea reveals strategies for static and dynamic osmo-response.</title>
        <authorList>
            <person name="Becker E.A."/>
            <person name="Seitzer P.M."/>
            <person name="Tritt A."/>
            <person name="Larsen D."/>
            <person name="Krusor M."/>
            <person name="Yao A.I."/>
            <person name="Wu D."/>
            <person name="Madern D."/>
            <person name="Eisen J.A."/>
            <person name="Darling A.E."/>
            <person name="Facciotti M.T."/>
        </authorList>
    </citation>
    <scope>NUCLEOTIDE SEQUENCE [LARGE SCALE GENOMIC DNA]</scope>
    <source>
        <strain evidence="10 11">DSM 5350</strain>
    </source>
</reference>
<evidence type="ECO:0000256" key="7">
    <source>
        <dbReference type="ARBA" id="ARBA00023150"/>
    </source>
</evidence>
<dbReference type="GO" id="GO:0006777">
    <property type="term" value="P:Mo-molybdopterin cofactor biosynthetic process"/>
    <property type="evidence" value="ECO:0007669"/>
    <property type="project" value="UniProtKB-KW"/>
</dbReference>
<keyword evidence="2 8" id="KW-0808">Transferase</keyword>
<evidence type="ECO:0000313" key="10">
    <source>
        <dbReference type="EMBL" id="EMA45074.1"/>
    </source>
</evidence>
<keyword evidence="6 8" id="KW-0342">GTP-binding</keyword>
<evidence type="ECO:0000259" key="9">
    <source>
        <dbReference type="Pfam" id="PF12804"/>
    </source>
</evidence>
<dbReference type="PANTHER" id="PTHR19136">
    <property type="entry name" value="MOLYBDENUM COFACTOR GUANYLYLTRANSFERASE"/>
    <property type="match status" value="1"/>
</dbReference>
<name>M0MK21_9EURY</name>
<accession>M0MK21</accession>
<comment type="catalytic activity">
    <reaction evidence="8">
        <text>Mo-molybdopterin + GTP + H(+) = Mo-molybdopterin guanine dinucleotide + diphosphate</text>
        <dbReference type="Rhea" id="RHEA:34243"/>
        <dbReference type="ChEBI" id="CHEBI:15378"/>
        <dbReference type="ChEBI" id="CHEBI:33019"/>
        <dbReference type="ChEBI" id="CHEBI:37565"/>
        <dbReference type="ChEBI" id="CHEBI:71302"/>
        <dbReference type="ChEBI" id="CHEBI:71310"/>
        <dbReference type="EC" id="2.7.7.77"/>
    </reaction>
</comment>
<comment type="caution">
    <text evidence="10">The sequence shown here is derived from an EMBL/GenBank/DDBJ whole genome shotgun (WGS) entry which is preliminary data.</text>
</comment>
<feature type="binding site" evidence="8">
    <location>
        <position position="80"/>
    </location>
    <ligand>
        <name>GTP</name>
        <dbReference type="ChEBI" id="CHEBI:37565"/>
    </ligand>
</feature>
<evidence type="ECO:0000256" key="3">
    <source>
        <dbReference type="ARBA" id="ARBA00022723"/>
    </source>
</evidence>
<evidence type="ECO:0000256" key="6">
    <source>
        <dbReference type="ARBA" id="ARBA00023134"/>
    </source>
</evidence>
<dbReference type="PANTHER" id="PTHR19136:SF81">
    <property type="entry name" value="MOLYBDENUM COFACTOR GUANYLYLTRANSFERASE"/>
    <property type="match status" value="1"/>
</dbReference>
<dbReference type="InterPro" id="IPR029044">
    <property type="entry name" value="Nucleotide-diphossugar_trans"/>
</dbReference>
<comment type="similarity">
    <text evidence="8">Belongs to the MobA family.</text>
</comment>
<evidence type="ECO:0000256" key="4">
    <source>
        <dbReference type="ARBA" id="ARBA00022741"/>
    </source>
</evidence>